<dbReference type="GeneID" id="87835705"/>
<dbReference type="Proteomes" id="UP001278766">
    <property type="component" value="Unassembled WGS sequence"/>
</dbReference>
<feature type="region of interest" description="Disordered" evidence="1">
    <location>
        <begin position="1"/>
        <end position="34"/>
    </location>
</feature>
<protein>
    <submittedName>
        <fullName evidence="2">Uncharacterized protein</fullName>
    </submittedName>
</protein>
<dbReference type="EMBL" id="JAUEPN010000004">
    <property type="protein sequence ID" value="KAK3296461.1"/>
    <property type="molecule type" value="Genomic_DNA"/>
</dbReference>
<dbReference type="RefSeq" id="XP_062659975.1">
    <property type="nucleotide sequence ID" value="XM_062798757.1"/>
</dbReference>
<feature type="compositionally biased region" description="Basic residues" evidence="1">
    <location>
        <begin position="1"/>
        <end position="11"/>
    </location>
</feature>
<proteinExistence type="predicted"/>
<evidence type="ECO:0000313" key="2">
    <source>
        <dbReference type="EMBL" id="KAK3296461.1"/>
    </source>
</evidence>
<organism evidence="2 3">
    <name type="scientific">Chaetomium fimeti</name>
    <dbReference type="NCBI Taxonomy" id="1854472"/>
    <lineage>
        <taxon>Eukaryota</taxon>
        <taxon>Fungi</taxon>
        <taxon>Dikarya</taxon>
        <taxon>Ascomycota</taxon>
        <taxon>Pezizomycotina</taxon>
        <taxon>Sordariomycetes</taxon>
        <taxon>Sordariomycetidae</taxon>
        <taxon>Sordariales</taxon>
        <taxon>Chaetomiaceae</taxon>
        <taxon>Chaetomium</taxon>
    </lineage>
</organism>
<sequence length="435" mass="49854">MSQTKRQKRRTPSPDSSGSEDSLPTPPRGLSPPPGPHVDCAAYCCKRGEDWVSRQFITETYTNGPSEDLLDTGGCWKLLRVQVGLMGEHLRKWGLIPWQNLDPEVQSRFSSWSPVAKELWESDFLAHPEAMVQAWIWHYLDDYLFSFAGNQQDGALKLRSPVWEHVRALRRDLDVLRARQANFHDVVYRHQFQVWSRLTEHLVRGGLDDMDVFDPEELATHFKRSLRRIAARRDEIPDGAYDGGLCKNGDIHDPADRFDSSIRSLLQSACRAQYFIHGMEGGYALRFTPVGDHAGKMFDIPFNPIWMEENNPIEVPTKRPNDPVYPRVQLVTQPMLAANSKKSPSENTTFTLLTPMRVVTPWTFGGEGARPHVLPGLEKGWHLRMENQRKLLQMKYREEQQKEQQKLLTKWSKDGESQAKDGHAIADSKEDTPCE</sequence>
<reference evidence="2" key="1">
    <citation type="journal article" date="2023" name="Mol. Phylogenet. Evol.">
        <title>Genome-scale phylogeny and comparative genomics of the fungal order Sordariales.</title>
        <authorList>
            <person name="Hensen N."/>
            <person name="Bonometti L."/>
            <person name="Westerberg I."/>
            <person name="Brannstrom I.O."/>
            <person name="Guillou S."/>
            <person name="Cros-Aarteil S."/>
            <person name="Calhoun S."/>
            <person name="Haridas S."/>
            <person name="Kuo A."/>
            <person name="Mondo S."/>
            <person name="Pangilinan J."/>
            <person name="Riley R."/>
            <person name="LaButti K."/>
            <person name="Andreopoulos B."/>
            <person name="Lipzen A."/>
            <person name="Chen C."/>
            <person name="Yan M."/>
            <person name="Daum C."/>
            <person name="Ng V."/>
            <person name="Clum A."/>
            <person name="Steindorff A."/>
            <person name="Ohm R.A."/>
            <person name="Martin F."/>
            <person name="Silar P."/>
            <person name="Natvig D.O."/>
            <person name="Lalanne C."/>
            <person name="Gautier V."/>
            <person name="Ament-Velasquez S.L."/>
            <person name="Kruys A."/>
            <person name="Hutchinson M.I."/>
            <person name="Powell A.J."/>
            <person name="Barry K."/>
            <person name="Miller A.N."/>
            <person name="Grigoriev I.V."/>
            <person name="Debuchy R."/>
            <person name="Gladieux P."/>
            <person name="Hiltunen Thoren M."/>
            <person name="Johannesson H."/>
        </authorList>
    </citation>
    <scope>NUCLEOTIDE SEQUENCE</scope>
    <source>
        <strain evidence="2">CBS 168.71</strain>
    </source>
</reference>
<name>A0AAE0LST1_9PEZI</name>
<feature type="region of interest" description="Disordered" evidence="1">
    <location>
        <begin position="397"/>
        <end position="435"/>
    </location>
</feature>
<comment type="caution">
    <text evidence="2">The sequence shown here is derived from an EMBL/GenBank/DDBJ whole genome shotgun (WGS) entry which is preliminary data.</text>
</comment>
<evidence type="ECO:0000256" key="1">
    <source>
        <dbReference type="SAM" id="MobiDB-lite"/>
    </source>
</evidence>
<reference evidence="2" key="2">
    <citation type="submission" date="2023-06" db="EMBL/GenBank/DDBJ databases">
        <authorList>
            <consortium name="Lawrence Berkeley National Laboratory"/>
            <person name="Haridas S."/>
            <person name="Hensen N."/>
            <person name="Bonometti L."/>
            <person name="Westerberg I."/>
            <person name="Brannstrom I.O."/>
            <person name="Guillou S."/>
            <person name="Cros-Aarteil S."/>
            <person name="Calhoun S."/>
            <person name="Kuo A."/>
            <person name="Mondo S."/>
            <person name="Pangilinan J."/>
            <person name="Riley R."/>
            <person name="Labutti K."/>
            <person name="Andreopoulos B."/>
            <person name="Lipzen A."/>
            <person name="Chen C."/>
            <person name="Yanf M."/>
            <person name="Daum C."/>
            <person name="Ng V."/>
            <person name="Clum A."/>
            <person name="Steindorff A."/>
            <person name="Ohm R."/>
            <person name="Martin F."/>
            <person name="Silar P."/>
            <person name="Natvig D."/>
            <person name="Lalanne C."/>
            <person name="Gautier V."/>
            <person name="Ament-Velasquez S.L."/>
            <person name="Kruys A."/>
            <person name="Hutchinson M.I."/>
            <person name="Powell A.J."/>
            <person name="Barry K."/>
            <person name="Miller A.N."/>
            <person name="Grigoriev I.V."/>
            <person name="Debuchy R."/>
            <person name="Gladieux P."/>
            <person name="Thoren M.H."/>
            <person name="Johannesson H."/>
        </authorList>
    </citation>
    <scope>NUCLEOTIDE SEQUENCE</scope>
    <source>
        <strain evidence="2">CBS 168.71</strain>
    </source>
</reference>
<feature type="compositionally biased region" description="Pro residues" evidence="1">
    <location>
        <begin position="24"/>
        <end position="34"/>
    </location>
</feature>
<evidence type="ECO:0000313" key="3">
    <source>
        <dbReference type="Proteomes" id="UP001278766"/>
    </source>
</evidence>
<dbReference type="AlphaFoldDB" id="A0AAE0LST1"/>
<gene>
    <name evidence="2" type="ORF">B0H64DRAFT_170728</name>
</gene>
<keyword evidence="3" id="KW-1185">Reference proteome</keyword>
<accession>A0AAE0LST1</accession>